<dbReference type="Gene3D" id="3.30.1340.10">
    <property type="entry name" value="HPr-like"/>
    <property type="match status" value="1"/>
</dbReference>
<keyword evidence="3" id="KW-1185">Reference proteome</keyword>
<dbReference type="GO" id="GO:0016740">
    <property type="term" value="F:transferase activity"/>
    <property type="evidence" value="ECO:0007669"/>
    <property type="project" value="UniProtKB-KW"/>
</dbReference>
<evidence type="ECO:0000313" key="3">
    <source>
        <dbReference type="Proteomes" id="UP000199017"/>
    </source>
</evidence>
<reference evidence="2 3" key="1">
    <citation type="submission" date="2016-10" db="EMBL/GenBank/DDBJ databases">
        <authorList>
            <person name="de Groot N.N."/>
        </authorList>
    </citation>
    <scope>NUCLEOTIDE SEQUENCE [LARGE SCALE GENOMIC DNA]</scope>
    <source>
        <strain evidence="3">P4B,CCM 7963,CECT 7998,DSM 25260,IBRC-M 10614,KCTC 13821</strain>
    </source>
</reference>
<name>A0A1G8JP86_9BACI</name>
<accession>A0A1G8JP86</accession>
<gene>
    <name evidence="2" type="ORF">SAMN05216352_106274</name>
</gene>
<dbReference type="EMBL" id="FNDU01000006">
    <property type="protein sequence ID" value="SDI32893.1"/>
    <property type="molecule type" value="Genomic_DNA"/>
</dbReference>
<keyword evidence="2" id="KW-0808">Transferase</keyword>
<dbReference type="Pfam" id="PF00381">
    <property type="entry name" value="PTS-HPr"/>
    <property type="match status" value="1"/>
</dbReference>
<dbReference type="InterPro" id="IPR035895">
    <property type="entry name" value="HPr-like_sf"/>
</dbReference>
<evidence type="ECO:0000313" key="2">
    <source>
        <dbReference type="EMBL" id="SDI32893.1"/>
    </source>
</evidence>
<dbReference type="RefSeq" id="WP_245917793.1">
    <property type="nucleotide sequence ID" value="NZ_FNDU01000006.1"/>
</dbReference>
<dbReference type="Proteomes" id="UP000199017">
    <property type="component" value="Unassembled WGS sequence"/>
</dbReference>
<dbReference type="STRING" id="930129.SAMN05216352_106274"/>
<dbReference type="AlphaFoldDB" id="A0A1G8JP86"/>
<dbReference type="SUPFAM" id="SSF55594">
    <property type="entry name" value="HPr-like"/>
    <property type="match status" value="1"/>
</dbReference>
<dbReference type="InterPro" id="IPR000032">
    <property type="entry name" value="HPr-like"/>
</dbReference>
<feature type="domain" description="HPr" evidence="1">
    <location>
        <begin position="28"/>
        <end position="88"/>
    </location>
</feature>
<proteinExistence type="predicted"/>
<sequence>MDEKKMNAGLNVAKGLETGSKESRKMLNIVHTANKFDSSIVLHTPHKVIDVKSFLGLSVSLSDKDDYKLEVHGPDKEKAENAMVDIFTENGLKVHIV</sequence>
<protein>
    <submittedName>
        <fullName evidence="2">Phosphotransferase system, HPr</fullName>
    </submittedName>
</protein>
<evidence type="ECO:0000259" key="1">
    <source>
        <dbReference type="Pfam" id="PF00381"/>
    </source>
</evidence>
<organism evidence="2 3">
    <name type="scientific">Alteribacillus bidgolensis</name>
    <dbReference type="NCBI Taxonomy" id="930129"/>
    <lineage>
        <taxon>Bacteria</taxon>
        <taxon>Bacillati</taxon>
        <taxon>Bacillota</taxon>
        <taxon>Bacilli</taxon>
        <taxon>Bacillales</taxon>
        <taxon>Bacillaceae</taxon>
        <taxon>Alteribacillus</taxon>
    </lineage>
</organism>